<evidence type="ECO:0000259" key="5">
    <source>
        <dbReference type="PROSITE" id="PS01124"/>
    </source>
</evidence>
<organism evidence="6 7">
    <name type="scientific">Saccharibacillus brassicae</name>
    <dbReference type="NCBI Taxonomy" id="2583377"/>
    <lineage>
        <taxon>Bacteria</taxon>
        <taxon>Bacillati</taxon>
        <taxon>Bacillota</taxon>
        <taxon>Bacilli</taxon>
        <taxon>Bacillales</taxon>
        <taxon>Paenibacillaceae</taxon>
        <taxon>Saccharibacillus</taxon>
    </lineage>
</organism>
<dbReference type="InterPro" id="IPR009057">
    <property type="entry name" value="Homeodomain-like_sf"/>
</dbReference>
<dbReference type="PROSITE" id="PS01124">
    <property type="entry name" value="HTH_ARAC_FAMILY_2"/>
    <property type="match status" value="1"/>
</dbReference>
<keyword evidence="2" id="KW-0238">DNA-binding</keyword>
<keyword evidence="1" id="KW-0805">Transcription regulation</keyword>
<evidence type="ECO:0000313" key="7">
    <source>
        <dbReference type="Proteomes" id="UP000316968"/>
    </source>
</evidence>
<feature type="domain" description="HTH araC/xylS-type" evidence="5">
    <location>
        <begin position="180"/>
        <end position="279"/>
    </location>
</feature>
<gene>
    <name evidence="6" type="ORF">FFV09_16715</name>
</gene>
<dbReference type="RefSeq" id="WP_141448885.1">
    <property type="nucleotide sequence ID" value="NZ_CP041217.1"/>
</dbReference>
<dbReference type="Proteomes" id="UP000316968">
    <property type="component" value="Chromosome"/>
</dbReference>
<dbReference type="InterPro" id="IPR050204">
    <property type="entry name" value="AraC_XylS_family_regulators"/>
</dbReference>
<evidence type="ECO:0000313" key="6">
    <source>
        <dbReference type="EMBL" id="QDH22341.1"/>
    </source>
</evidence>
<dbReference type="GO" id="GO:0043565">
    <property type="term" value="F:sequence-specific DNA binding"/>
    <property type="evidence" value="ECO:0007669"/>
    <property type="project" value="InterPro"/>
</dbReference>
<dbReference type="InterPro" id="IPR018060">
    <property type="entry name" value="HTH_AraC"/>
</dbReference>
<dbReference type="KEGG" id="saca:FFV09_16715"/>
<dbReference type="InterPro" id="IPR003313">
    <property type="entry name" value="AraC-bd"/>
</dbReference>
<dbReference type="GO" id="GO:0003700">
    <property type="term" value="F:DNA-binding transcription factor activity"/>
    <property type="evidence" value="ECO:0007669"/>
    <property type="project" value="InterPro"/>
</dbReference>
<dbReference type="SUPFAM" id="SSF51215">
    <property type="entry name" value="Regulatory protein AraC"/>
    <property type="match status" value="1"/>
</dbReference>
<dbReference type="Gene3D" id="2.60.120.280">
    <property type="entry name" value="Regulatory protein AraC"/>
    <property type="match status" value="1"/>
</dbReference>
<evidence type="ECO:0000256" key="2">
    <source>
        <dbReference type="ARBA" id="ARBA00023125"/>
    </source>
</evidence>
<keyword evidence="3" id="KW-0010">Activator</keyword>
<sequence length="282" mass="31276">MQEHLFFPTPSSPHLLCYPDFVGGYSEHPSHAVDRPARSDDLQLNSLYNLHLILGGTGTVHTSNGVFELGAGCGFLYGPGLAQRYASGTADPWNIRWVHFACPSADRLLGGRGLGEPWLFRMPDLSAVMLCMDELLRLGRSVDRDREAEASARLYELLLHLVNRASPLAMPSDPSIPGIRAAADHIRSRCTDAALSMSEVAALTGYSVPYFSRKFHQLMGRTPSAYLLESRVLHAKHLLMSSSLTVQEIAAASGFSRSSYFIHCFRKLERTTPERFRLSRRA</sequence>
<dbReference type="PANTHER" id="PTHR46796">
    <property type="entry name" value="HTH-TYPE TRANSCRIPTIONAL ACTIVATOR RHAS-RELATED"/>
    <property type="match status" value="1"/>
</dbReference>
<dbReference type="PROSITE" id="PS00041">
    <property type="entry name" value="HTH_ARAC_FAMILY_1"/>
    <property type="match status" value="1"/>
</dbReference>
<dbReference type="SUPFAM" id="SSF46689">
    <property type="entry name" value="Homeodomain-like"/>
    <property type="match status" value="2"/>
</dbReference>
<protein>
    <submittedName>
        <fullName evidence="6">AraC family transcriptional regulator</fullName>
    </submittedName>
</protein>
<proteinExistence type="predicted"/>
<reference evidence="6 7" key="1">
    <citation type="submission" date="2019-06" db="EMBL/GenBank/DDBJ databases">
        <title>Saccharibacillus brassicae sp. nov., an endophytic bacterium isolated from Chinese cabbage seeds (Brassica pekinensis).</title>
        <authorList>
            <person name="Jiang L."/>
            <person name="Lee J."/>
            <person name="Kim S.W."/>
        </authorList>
    </citation>
    <scope>NUCLEOTIDE SEQUENCE [LARGE SCALE GENOMIC DNA]</scope>
    <source>
        <strain evidence="7">KCTC 43072 / ATSA2</strain>
    </source>
</reference>
<evidence type="ECO:0000256" key="1">
    <source>
        <dbReference type="ARBA" id="ARBA00023015"/>
    </source>
</evidence>
<name>A0A4Y6V160_SACBS</name>
<evidence type="ECO:0000256" key="4">
    <source>
        <dbReference type="ARBA" id="ARBA00023163"/>
    </source>
</evidence>
<dbReference type="InterPro" id="IPR037923">
    <property type="entry name" value="HTH-like"/>
</dbReference>
<keyword evidence="7" id="KW-1185">Reference proteome</keyword>
<dbReference type="Pfam" id="PF12833">
    <property type="entry name" value="HTH_18"/>
    <property type="match status" value="1"/>
</dbReference>
<dbReference type="OrthoDB" id="9813413at2"/>
<evidence type="ECO:0000256" key="3">
    <source>
        <dbReference type="ARBA" id="ARBA00023159"/>
    </source>
</evidence>
<dbReference type="EMBL" id="CP041217">
    <property type="protein sequence ID" value="QDH22341.1"/>
    <property type="molecule type" value="Genomic_DNA"/>
</dbReference>
<dbReference type="Gene3D" id="1.10.10.60">
    <property type="entry name" value="Homeodomain-like"/>
    <property type="match status" value="2"/>
</dbReference>
<accession>A0A4Y6V160</accession>
<dbReference type="InterPro" id="IPR018062">
    <property type="entry name" value="HTH_AraC-typ_CS"/>
</dbReference>
<dbReference type="Pfam" id="PF02311">
    <property type="entry name" value="AraC_binding"/>
    <property type="match status" value="1"/>
</dbReference>
<dbReference type="AlphaFoldDB" id="A0A4Y6V160"/>
<keyword evidence="4" id="KW-0804">Transcription</keyword>
<dbReference type="SMART" id="SM00342">
    <property type="entry name" value="HTH_ARAC"/>
    <property type="match status" value="1"/>
</dbReference>